<keyword evidence="3" id="KW-1185">Reference proteome</keyword>
<name>A0A138ZWG0_GONPJ</name>
<dbReference type="OrthoDB" id="2175874at2759"/>
<accession>A0A138ZWG0</accession>
<protein>
    <submittedName>
        <fullName evidence="2">Uncharacterized protein</fullName>
    </submittedName>
</protein>
<evidence type="ECO:0000256" key="1">
    <source>
        <dbReference type="SAM" id="MobiDB-lite"/>
    </source>
</evidence>
<evidence type="ECO:0000313" key="3">
    <source>
        <dbReference type="Proteomes" id="UP000070544"/>
    </source>
</evidence>
<feature type="region of interest" description="Disordered" evidence="1">
    <location>
        <begin position="277"/>
        <end position="300"/>
    </location>
</feature>
<feature type="region of interest" description="Disordered" evidence="1">
    <location>
        <begin position="242"/>
        <end position="262"/>
    </location>
</feature>
<dbReference type="Proteomes" id="UP000070544">
    <property type="component" value="Unassembled WGS sequence"/>
</dbReference>
<reference evidence="2 3" key="1">
    <citation type="journal article" date="2015" name="Genome Biol. Evol.">
        <title>Phylogenomic analyses indicate that early fungi evolved digesting cell walls of algal ancestors of land plants.</title>
        <authorList>
            <person name="Chang Y."/>
            <person name="Wang S."/>
            <person name="Sekimoto S."/>
            <person name="Aerts A.L."/>
            <person name="Choi C."/>
            <person name="Clum A."/>
            <person name="LaButti K.M."/>
            <person name="Lindquist E.A."/>
            <person name="Yee Ngan C."/>
            <person name="Ohm R.A."/>
            <person name="Salamov A.A."/>
            <person name="Grigoriev I.V."/>
            <person name="Spatafora J.W."/>
            <person name="Berbee M.L."/>
        </authorList>
    </citation>
    <scope>NUCLEOTIDE SEQUENCE [LARGE SCALE GENOMIC DNA]</scope>
    <source>
        <strain evidence="2 3">JEL478</strain>
    </source>
</reference>
<feature type="region of interest" description="Disordered" evidence="1">
    <location>
        <begin position="408"/>
        <end position="433"/>
    </location>
</feature>
<gene>
    <name evidence="2" type="ORF">M427DRAFT_161311</name>
</gene>
<proteinExistence type="predicted"/>
<dbReference type="AlphaFoldDB" id="A0A138ZWG0"/>
<organism evidence="2 3">
    <name type="scientific">Gonapodya prolifera (strain JEL478)</name>
    <name type="common">Monoblepharis prolifera</name>
    <dbReference type="NCBI Taxonomy" id="1344416"/>
    <lineage>
        <taxon>Eukaryota</taxon>
        <taxon>Fungi</taxon>
        <taxon>Fungi incertae sedis</taxon>
        <taxon>Chytridiomycota</taxon>
        <taxon>Chytridiomycota incertae sedis</taxon>
        <taxon>Monoblepharidomycetes</taxon>
        <taxon>Monoblepharidales</taxon>
        <taxon>Gonapodyaceae</taxon>
        <taxon>Gonapodya</taxon>
    </lineage>
</organism>
<dbReference type="EMBL" id="KQ965947">
    <property type="protein sequence ID" value="KXS08849.1"/>
    <property type="molecule type" value="Genomic_DNA"/>
</dbReference>
<sequence>MQPVTRSQTGGSNTSSPVQIQTKLVNKCFYLLGLVPFNEYADDEPKVAFCSPQVKLIYRIKVLEYTLRLIKDLGAKSLSHVEKDQLVARIQRCLIEQGGYSGVKEQRHDPKLMKVLMNPFEFAKEGDEDLESQLLAYFEHVFQPDLLNSELSEPKWRLIDHTRKQLHAGTIFDGVRGSDLQISPMELYNNWVKEYQPIRLLVTFWWHMLDTVNQSGAFDSEETTTLFTGTLFEMLSKPQPGKKIYRNQKLPNGNESDRPDKGVTVGKYTVVEFEAKTPSNPDIPEDAMKTDTSAGKSVRERRDDLGARAADEPLQEVLSVLAHGPKFRIYSTQEPYGDSGIAVSMPITKPITIPTDRNATTEELVQFIGVISQFWDRVDTTCATLRERLHIPGDDTAKLAEKLEGLHISSSSESRSSTELDEGQISASEGHKNKVPFANTWKKIFKKGSK</sequence>
<evidence type="ECO:0000313" key="2">
    <source>
        <dbReference type="EMBL" id="KXS08849.1"/>
    </source>
</evidence>